<keyword evidence="3" id="KW-1185">Reference proteome</keyword>
<gene>
    <name evidence="2" type="ORF">CN311_24240</name>
</gene>
<accession>A0A2A6F9T0</accession>
<organism evidence="2 3">
    <name type="scientific">Mesorhizobium sanjuanii</name>
    <dbReference type="NCBI Taxonomy" id="2037900"/>
    <lineage>
        <taxon>Bacteria</taxon>
        <taxon>Pseudomonadati</taxon>
        <taxon>Pseudomonadota</taxon>
        <taxon>Alphaproteobacteria</taxon>
        <taxon>Hyphomicrobiales</taxon>
        <taxon>Phyllobacteriaceae</taxon>
        <taxon>Mesorhizobium</taxon>
    </lineage>
</organism>
<evidence type="ECO:0000313" key="2">
    <source>
        <dbReference type="EMBL" id="PDQ18522.1"/>
    </source>
</evidence>
<sequence>MPSLSRLPLNECRFPDRTGRTMSMNVLEKLAATNPDCEIWWDSSPLIYAEWKASLLKDAPAEKRADWEAQLTRLFDADHVLATGQMGFRGVTTNPPLSLQAIQADPEFWADEIRKLATTCGSDDIEHIYWAIYLDVVRRGAAMIRKAYDLSGGKYGLVSGQVDPRFVTDRERMLEQGLQLAEIAPNVMVKIPGSKEGYEVIEELTARGISTNNTTSFTVPQYVACMDAVSRGLERARAKGVDLSKWRSVITHMSARLGNVGDLKAQADARGIALSAEDILHGELAVLKRAYRYGKDRGHPSKMLQCSMRVADSGPGGTASSWHIAKLAGGDFVYTCPPGYIAQLMHAEDRLPDFDPRAIDEDAPAETIEKLLRIPYFRQAYEFDGMRAEEFSQFAAFATTAGEFAAATRKTVDFVARSVESVRRRVA</sequence>
<keyword evidence="1" id="KW-0704">Schiff base</keyword>
<dbReference type="EMBL" id="NWQG01000180">
    <property type="protein sequence ID" value="PDQ18522.1"/>
    <property type="molecule type" value="Genomic_DNA"/>
</dbReference>
<reference evidence="2 3" key="1">
    <citation type="submission" date="2017-09" db="EMBL/GenBank/DDBJ databases">
        <title>Mesorhizobum sanjuanii sp. nov. isolated from nodules of Lotus tenuis in saline-alkaline lowlands of Flooding Pampa.</title>
        <authorList>
            <person name="Sannazzaro A.I."/>
            <person name="Torres Tejerizo G.A."/>
            <person name="Fontana F."/>
            <person name="Cumpa Velazquez L.M."/>
            <person name="Hansen L."/>
            <person name="Pistorio M."/>
            <person name="Estrella M.J."/>
        </authorList>
    </citation>
    <scope>NUCLEOTIDE SEQUENCE [LARGE SCALE GENOMIC DNA]</scope>
    <source>
        <strain evidence="2 3">BSA136</strain>
    </source>
</reference>
<dbReference type="InterPro" id="IPR001585">
    <property type="entry name" value="TAL/FSA"/>
</dbReference>
<dbReference type="Proteomes" id="UP000219182">
    <property type="component" value="Unassembled WGS sequence"/>
</dbReference>
<dbReference type="Pfam" id="PF00923">
    <property type="entry name" value="TAL_FSA"/>
    <property type="match status" value="1"/>
</dbReference>
<evidence type="ECO:0000313" key="3">
    <source>
        <dbReference type="Proteomes" id="UP000219182"/>
    </source>
</evidence>
<evidence type="ECO:0008006" key="4">
    <source>
        <dbReference type="Google" id="ProtNLM"/>
    </source>
</evidence>
<dbReference type="Gene3D" id="3.20.20.70">
    <property type="entry name" value="Aldolase class I"/>
    <property type="match status" value="1"/>
</dbReference>
<dbReference type="PANTHER" id="PTHR10683:SF31">
    <property type="entry name" value="TRANSALDOLASE"/>
    <property type="match status" value="1"/>
</dbReference>
<dbReference type="AlphaFoldDB" id="A0A2A6F9T0"/>
<dbReference type="PANTHER" id="PTHR10683">
    <property type="entry name" value="TRANSALDOLASE"/>
    <property type="match status" value="1"/>
</dbReference>
<dbReference type="SUPFAM" id="SSF51569">
    <property type="entry name" value="Aldolase"/>
    <property type="match status" value="1"/>
</dbReference>
<protein>
    <recommendedName>
        <fullName evidence="4">Transaldolase</fullName>
    </recommendedName>
</protein>
<proteinExistence type="predicted"/>
<evidence type="ECO:0000256" key="1">
    <source>
        <dbReference type="ARBA" id="ARBA00023270"/>
    </source>
</evidence>
<comment type="caution">
    <text evidence="2">The sequence shown here is derived from an EMBL/GenBank/DDBJ whole genome shotgun (WGS) entry which is preliminary data.</text>
</comment>
<dbReference type="GO" id="GO:0005975">
    <property type="term" value="P:carbohydrate metabolic process"/>
    <property type="evidence" value="ECO:0007669"/>
    <property type="project" value="InterPro"/>
</dbReference>
<dbReference type="InterPro" id="IPR013785">
    <property type="entry name" value="Aldolase_TIM"/>
</dbReference>
<name>A0A2A6F9T0_9HYPH</name>